<keyword evidence="5 7" id="KW-0547">Nucleotide-binding</keyword>
<feature type="binding site" evidence="7">
    <location>
        <position position="264"/>
    </location>
    <ligand>
        <name>substrate</name>
        <note>ligand shared with subunit alpha</note>
    </ligand>
</feature>
<dbReference type="InterPro" id="IPR011761">
    <property type="entry name" value="ATP-grasp"/>
</dbReference>
<evidence type="ECO:0000256" key="8">
    <source>
        <dbReference type="PROSITE-ProRule" id="PRU00409"/>
    </source>
</evidence>
<evidence type="ECO:0000313" key="11">
    <source>
        <dbReference type="Proteomes" id="UP000284219"/>
    </source>
</evidence>
<evidence type="ECO:0000256" key="3">
    <source>
        <dbReference type="ARBA" id="ARBA00022598"/>
    </source>
</evidence>
<evidence type="ECO:0000256" key="7">
    <source>
        <dbReference type="HAMAP-Rule" id="MF_00558"/>
    </source>
</evidence>
<dbReference type="FunFam" id="3.30.470.20:FF:000002">
    <property type="entry name" value="Succinate--CoA ligase [ADP-forming] subunit beta"/>
    <property type="match status" value="1"/>
</dbReference>
<evidence type="ECO:0000313" key="10">
    <source>
        <dbReference type="EMBL" id="RKD24187.1"/>
    </source>
</evidence>
<dbReference type="GO" id="GO:0005829">
    <property type="term" value="C:cytosol"/>
    <property type="evidence" value="ECO:0007669"/>
    <property type="project" value="TreeGrafter"/>
</dbReference>
<dbReference type="SUPFAM" id="SSF52210">
    <property type="entry name" value="Succinyl-CoA synthetase domains"/>
    <property type="match status" value="1"/>
</dbReference>
<comment type="catalytic activity">
    <reaction evidence="7">
        <text>succinate + ATP + CoA = succinyl-CoA + ADP + phosphate</text>
        <dbReference type="Rhea" id="RHEA:17661"/>
        <dbReference type="ChEBI" id="CHEBI:30031"/>
        <dbReference type="ChEBI" id="CHEBI:30616"/>
        <dbReference type="ChEBI" id="CHEBI:43474"/>
        <dbReference type="ChEBI" id="CHEBI:57287"/>
        <dbReference type="ChEBI" id="CHEBI:57292"/>
        <dbReference type="ChEBI" id="CHEBI:456216"/>
        <dbReference type="EC" id="6.2.1.5"/>
    </reaction>
</comment>
<feature type="binding site" evidence="7">
    <location>
        <position position="213"/>
    </location>
    <ligand>
        <name>Mg(2+)</name>
        <dbReference type="ChEBI" id="CHEBI:18420"/>
    </ligand>
</feature>
<evidence type="ECO:0000256" key="1">
    <source>
        <dbReference type="ARBA" id="ARBA00009182"/>
    </source>
</evidence>
<dbReference type="Pfam" id="PF00549">
    <property type="entry name" value="Ligase_CoA"/>
    <property type="match status" value="1"/>
</dbReference>
<protein>
    <recommendedName>
        <fullName evidence="7">Succinate--CoA ligase [ADP-forming] subunit beta</fullName>
        <ecNumber evidence="7">6.2.1.5</ecNumber>
    </recommendedName>
    <alternativeName>
        <fullName evidence="7">Succinyl-CoA synthetase subunit beta</fullName>
        <shortName evidence="7">SCS-beta</shortName>
    </alternativeName>
</protein>
<dbReference type="GO" id="GO:0000287">
    <property type="term" value="F:magnesium ion binding"/>
    <property type="evidence" value="ECO:0007669"/>
    <property type="project" value="UniProtKB-UniRule"/>
</dbReference>
<proteinExistence type="inferred from homology"/>
<feature type="binding site" evidence="7">
    <location>
        <position position="46"/>
    </location>
    <ligand>
        <name>ATP</name>
        <dbReference type="ChEBI" id="CHEBI:30616"/>
    </ligand>
</feature>
<evidence type="ECO:0000259" key="9">
    <source>
        <dbReference type="PROSITE" id="PS50975"/>
    </source>
</evidence>
<dbReference type="GO" id="GO:0042709">
    <property type="term" value="C:succinate-CoA ligase complex"/>
    <property type="evidence" value="ECO:0007669"/>
    <property type="project" value="UniProtKB-ARBA"/>
</dbReference>
<evidence type="ECO:0000256" key="5">
    <source>
        <dbReference type="ARBA" id="ARBA00022741"/>
    </source>
</evidence>
<comment type="pathway">
    <text evidence="7">Carbohydrate metabolism; tricarboxylic acid cycle; succinate from succinyl-CoA (ligase route): step 1/1.</text>
</comment>
<dbReference type="PROSITE" id="PS50975">
    <property type="entry name" value="ATP_GRASP"/>
    <property type="match status" value="1"/>
</dbReference>
<dbReference type="EC" id="6.2.1.5" evidence="7"/>
<dbReference type="Gene3D" id="3.40.50.261">
    <property type="entry name" value="Succinyl-CoA synthetase domains"/>
    <property type="match status" value="1"/>
</dbReference>
<dbReference type="FunFam" id="3.30.1490.20:FF:000002">
    <property type="entry name" value="Succinate--CoA ligase [ADP-forming] subunit beta"/>
    <property type="match status" value="1"/>
</dbReference>
<keyword evidence="7 8" id="KW-0067">ATP-binding</keyword>
<sequence>MNIHEYQAKALLHEYGVATPRGKAAFTVEEAVEVARMLDVEKYVVKAQIHAGGRGKGGGIKIADNLDQVREYAAQLLGKKLITPQTDPQGKQVNRLLIEEGCQIQKEYYLGLVIDRGSGRVTMMASEEGGMDIEEVAARAPEKILKEIIDPTVGLLPFQARRLAYKLNIPLPSIQQAAAAMTRLYELFIDKDCLIAEINPLVLTRQGDIIALDVKLNIDDNALFRQREIVALRDLDEEDPKEIEASQFDLNYIALDGNIGCMVNGAGLAMATMDIIQFYGGQPANFLDVGGGASAERVTEAFKLILSDPKVKGIFVNIFGGIMQCDVIATGIVNAVEQTKLNRPLVVRLEGTNVELGKRILGESGLNIVAADSMADGAKQIVSLVN</sequence>
<dbReference type="SUPFAM" id="SSF56059">
    <property type="entry name" value="Glutathione synthetase ATP-binding domain-like"/>
    <property type="match status" value="1"/>
</dbReference>
<dbReference type="HAMAP" id="MF_00558">
    <property type="entry name" value="Succ_CoA_beta"/>
    <property type="match status" value="1"/>
</dbReference>
<dbReference type="AlphaFoldDB" id="A0A419SJM6"/>
<feature type="binding site" evidence="7">
    <location>
        <begin position="321"/>
        <end position="323"/>
    </location>
    <ligand>
        <name>substrate</name>
        <note>ligand shared with subunit alpha</note>
    </ligand>
</feature>
<dbReference type="EMBL" id="MCHY01000008">
    <property type="protein sequence ID" value="RKD24187.1"/>
    <property type="molecule type" value="Genomic_DNA"/>
</dbReference>
<evidence type="ECO:0000256" key="4">
    <source>
        <dbReference type="ARBA" id="ARBA00022723"/>
    </source>
</evidence>
<feature type="binding site" evidence="7">
    <location>
        <position position="107"/>
    </location>
    <ligand>
        <name>ATP</name>
        <dbReference type="ChEBI" id="CHEBI:30616"/>
    </ligand>
</feature>
<dbReference type="NCBIfam" id="TIGR01016">
    <property type="entry name" value="sucCoAbeta"/>
    <property type="match status" value="1"/>
</dbReference>
<dbReference type="GO" id="GO:0004776">
    <property type="term" value="F:succinate-CoA ligase (GDP-forming) activity"/>
    <property type="evidence" value="ECO:0007669"/>
    <property type="project" value="RHEA"/>
</dbReference>
<dbReference type="RefSeq" id="WP_120189450.1">
    <property type="nucleotide sequence ID" value="NZ_MCHY01000008.1"/>
</dbReference>
<dbReference type="PANTHER" id="PTHR11815">
    <property type="entry name" value="SUCCINYL-COA SYNTHETASE BETA CHAIN"/>
    <property type="match status" value="1"/>
</dbReference>
<dbReference type="Proteomes" id="UP000284219">
    <property type="component" value="Unassembled WGS sequence"/>
</dbReference>
<feature type="binding site" evidence="7">
    <location>
        <position position="199"/>
    </location>
    <ligand>
        <name>Mg(2+)</name>
        <dbReference type="ChEBI" id="CHEBI:18420"/>
    </ligand>
</feature>
<keyword evidence="4 7" id="KW-0479">Metal-binding</keyword>
<dbReference type="PANTHER" id="PTHR11815:SF10">
    <property type="entry name" value="SUCCINATE--COA LIGASE [GDP-FORMING] SUBUNIT BETA, MITOCHONDRIAL"/>
    <property type="match status" value="1"/>
</dbReference>
<keyword evidence="3 7" id="KW-0436">Ligase</keyword>
<accession>A0A419SJM6</accession>
<feature type="binding site" evidence="7">
    <location>
        <position position="99"/>
    </location>
    <ligand>
        <name>ATP</name>
        <dbReference type="ChEBI" id="CHEBI:30616"/>
    </ligand>
</feature>
<dbReference type="PROSITE" id="PS01217">
    <property type="entry name" value="SUCCINYL_COA_LIG_3"/>
    <property type="match status" value="1"/>
</dbReference>
<dbReference type="FunFam" id="3.40.50.261:FF:000001">
    <property type="entry name" value="Succinate--CoA ligase [ADP-forming] subunit beta"/>
    <property type="match status" value="1"/>
</dbReference>
<dbReference type="InterPro" id="IPR005809">
    <property type="entry name" value="Succ_CoA_ligase-like_bsu"/>
</dbReference>
<dbReference type="UniPathway" id="UPA00223">
    <property type="reaction ID" value="UER00999"/>
</dbReference>
<keyword evidence="2 7" id="KW-0816">Tricarboxylic acid cycle</keyword>
<evidence type="ECO:0000256" key="6">
    <source>
        <dbReference type="ARBA" id="ARBA00022842"/>
    </source>
</evidence>
<comment type="similarity">
    <text evidence="1 7">Belongs to the succinate/malate CoA ligase beta subunit family.</text>
</comment>
<comment type="function">
    <text evidence="7">Succinyl-CoA synthetase functions in the citric acid cycle (TCA), coupling the hydrolysis of succinyl-CoA to the synthesis of either ATP or GTP and thus represents the only step of substrate-level phosphorylation in the TCA. The beta subunit provides nucleotide specificity of the enzyme and binds the substrate succinate, while the binding sites for coenzyme A and phosphate are found in the alpha subunit.</text>
</comment>
<comment type="catalytic activity">
    <reaction evidence="7">
        <text>GTP + succinate + CoA = succinyl-CoA + GDP + phosphate</text>
        <dbReference type="Rhea" id="RHEA:22120"/>
        <dbReference type="ChEBI" id="CHEBI:30031"/>
        <dbReference type="ChEBI" id="CHEBI:37565"/>
        <dbReference type="ChEBI" id="CHEBI:43474"/>
        <dbReference type="ChEBI" id="CHEBI:57287"/>
        <dbReference type="ChEBI" id="CHEBI:57292"/>
        <dbReference type="ChEBI" id="CHEBI:58189"/>
    </reaction>
</comment>
<dbReference type="GO" id="GO:0006099">
    <property type="term" value="P:tricarboxylic acid cycle"/>
    <property type="evidence" value="ECO:0007669"/>
    <property type="project" value="UniProtKB-UniRule"/>
</dbReference>
<feature type="binding site" evidence="7">
    <location>
        <begin position="53"/>
        <end position="55"/>
    </location>
    <ligand>
        <name>ATP</name>
        <dbReference type="ChEBI" id="CHEBI:30616"/>
    </ligand>
</feature>
<feature type="domain" description="ATP-grasp" evidence="9">
    <location>
        <begin position="9"/>
        <end position="227"/>
    </location>
</feature>
<dbReference type="GO" id="GO:0004775">
    <property type="term" value="F:succinate-CoA ligase (ADP-forming) activity"/>
    <property type="evidence" value="ECO:0007669"/>
    <property type="project" value="UniProtKB-UniRule"/>
</dbReference>
<keyword evidence="6 7" id="KW-0460">Magnesium</keyword>
<comment type="caution">
    <text evidence="10">The sequence shown here is derived from an EMBL/GenBank/DDBJ whole genome shotgun (WGS) entry which is preliminary data.</text>
</comment>
<dbReference type="OrthoDB" id="9802602at2"/>
<comment type="cofactor">
    <cofactor evidence="7">
        <name>Mg(2+)</name>
        <dbReference type="ChEBI" id="CHEBI:18420"/>
    </cofactor>
    <text evidence="7">Binds 1 Mg(2+) ion per subunit.</text>
</comment>
<dbReference type="InterPro" id="IPR013650">
    <property type="entry name" value="ATP-grasp_succ-CoA_synth-type"/>
</dbReference>
<dbReference type="InterPro" id="IPR017866">
    <property type="entry name" value="Succ-CoA_synthase_bsu_CS"/>
</dbReference>
<dbReference type="InterPro" id="IPR016102">
    <property type="entry name" value="Succinyl-CoA_synth-like"/>
</dbReference>
<dbReference type="GO" id="GO:0005524">
    <property type="term" value="F:ATP binding"/>
    <property type="evidence" value="ECO:0007669"/>
    <property type="project" value="UniProtKB-UniRule"/>
</dbReference>
<evidence type="ECO:0000256" key="2">
    <source>
        <dbReference type="ARBA" id="ARBA00022532"/>
    </source>
</evidence>
<dbReference type="InterPro" id="IPR013815">
    <property type="entry name" value="ATP_grasp_subdomain_1"/>
</dbReference>
<dbReference type="Pfam" id="PF08442">
    <property type="entry name" value="ATP-grasp_2"/>
    <property type="match status" value="1"/>
</dbReference>
<keyword evidence="11" id="KW-1185">Reference proteome</keyword>
<name>A0A419SJM6_9BACL</name>
<organism evidence="10 11">
    <name type="scientific">Ammoniphilus oxalaticus</name>
    <dbReference type="NCBI Taxonomy" id="66863"/>
    <lineage>
        <taxon>Bacteria</taxon>
        <taxon>Bacillati</taxon>
        <taxon>Bacillota</taxon>
        <taxon>Bacilli</taxon>
        <taxon>Bacillales</taxon>
        <taxon>Paenibacillaceae</taxon>
        <taxon>Aneurinibacillus group</taxon>
        <taxon>Ammoniphilus</taxon>
    </lineage>
</organism>
<dbReference type="GO" id="GO:0006104">
    <property type="term" value="P:succinyl-CoA metabolic process"/>
    <property type="evidence" value="ECO:0007669"/>
    <property type="project" value="TreeGrafter"/>
</dbReference>
<dbReference type="PIRSF" id="PIRSF001554">
    <property type="entry name" value="SucCS_beta"/>
    <property type="match status" value="1"/>
</dbReference>
<comment type="subunit">
    <text evidence="7">Heterotetramer of two alpha and two beta subunits.</text>
</comment>
<dbReference type="Gene3D" id="3.30.470.20">
    <property type="entry name" value="ATP-grasp fold, B domain"/>
    <property type="match status" value="1"/>
</dbReference>
<feature type="binding site" evidence="7">
    <location>
        <position position="102"/>
    </location>
    <ligand>
        <name>ATP</name>
        <dbReference type="ChEBI" id="CHEBI:30616"/>
    </ligand>
</feature>
<reference evidence="10 11" key="1">
    <citation type="submission" date="2016-08" db="EMBL/GenBank/DDBJ databases">
        <title>Novel Firmicute Genomes.</title>
        <authorList>
            <person name="Poppleton D.I."/>
            <person name="Gribaldo S."/>
        </authorList>
    </citation>
    <scope>NUCLEOTIDE SEQUENCE [LARGE SCALE GENOMIC DNA]</scope>
    <source>
        <strain evidence="10 11">RAOx-1</strain>
    </source>
</reference>
<dbReference type="InterPro" id="IPR005811">
    <property type="entry name" value="SUCC_ACL_C"/>
</dbReference>
<gene>
    <name evidence="7" type="primary">sucC</name>
    <name evidence="10" type="ORF">BEP19_07210</name>
</gene>
<dbReference type="Gene3D" id="3.30.1490.20">
    <property type="entry name" value="ATP-grasp fold, A domain"/>
    <property type="match status" value="1"/>
</dbReference>
<dbReference type="NCBIfam" id="NF001913">
    <property type="entry name" value="PRK00696.1"/>
    <property type="match status" value="1"/>
</dbReference>